<sequence>MRKDEEGYFRKSIESQIRMARAFPNHVKTVHDRDTEVTGIILVVSGVHQPSLVLNRHSGEIARFTTGKQRQAITDKFGQIVKFISHLVFDRAGEFRESIRTRVLIGKGGAKPGNDVLRGAKALRSAGGGRRRDGLQGTCESINGVVKEFKTSIVSGTNTKIHLKRGNLRGQIERFAEMLESDIEGNVDEILLVGVERTREIEERVDTESREASSTTSLGNSLSWFSREVGVGSSRGGSSKSDEKGGGDSGGDDEKERKKGNNEKACSPWVGRGK</sequence>
<evidence type="ECO:0000313" key="2">
    <source>
        <dbReference type="EMBL" id="CAK9318185.1"/>
    </source>
</evidence>
<proteinExistence type="predicted"/>
<gene>
    <name evidence="2" type="ORF">CITCOLO1_LOCUS10144</name>
</gene>
<reference evidence="2 3" key="1">
    <citation type="submission" date="2024-03" db="EMBL/GenBank/DDBJ databases">
        <authorList>
            <person name="Gkanogiannis A."/>
            <person name="Becerra Lopez-Lavalle L."/>
        </authorList>
    </citation>
    <scope>NUCLEOTIDE SEQUENCE [LARGE SCALE GENOMIC DNA]</scope>
</reference>
<accession>A0ABP0YH54</accession>
<evidence type="ECO:0000256" key="1">
    <source>
        <dbReference type="SAM" id="MobiDB-lite"/>
    </source>
</evidence>
<organism evidence="2 3">
    <name type="scientific">Citrullus colocynthis</name>
    <name type="common">colocynth</name>
    <dbReference type="NCBI Taxonomy" id="252529"/>
    <lineage>
        <taxon>Eukaryota</taxon>
        <taxon>Viridiplantae</taxon>
        <taxon>Streptophyta</taxon>
        <taxon>Embryophyta</taxon>
        <taxon>Tracheophyta</taxon>
        <taxon>Spermatophyta</taxon>
        <taxon>Magnoliopsida</taxon>
        <taxon>eudicotyledons</taxon>
        <taxon>Gunneridae</taxon>
        <taxon>Pentapetalae</taxon>
        <taxon>rosids</taxon>
        <taxon>fabids</taxon>
        <taxon>Cucurbitales</taxon>
        <taxon>Cucurbitaceae</taxon>
        <taxon>Benincaseae</taxon>
        <taxon>Citrullus</taxon>
    </lineage>
</organism>
<name>A0ABP0YH54_9ROSI</name>
<feature type="compositionally biased region" description="Basic and acidic residues" evidence="1">
    <location>
        <begin position="240"/>
        <end position="262"/>
    </location>
</feature>
<feature type="compositionally biased region" description="Low complexity" evidence="1">
    <location>
        <begin position="226"/>
        <end position="239"/>
    </location>
</feature>
<protein>
    <submittedName>
        <fullName evidence="2">Uncharacterized protein</fullName>
    </submittedName>
</protein>
<keyword evidence="3" id="KW-1185">Reference proteome</keyword>
<feature type="region of interest" description="Disordered" evidence="1">
    <location>
        <begin position="224"/>
        <end position="274"/>
    </location>
</feature>
<evidence type="ECO:0000313" key="3">
    <source>
        <dbReference type="Proteomes" id="UP001642487"/>
    </source>
</evidence>
<dbReference type="EMBL" id="OZ021737">
    <property type="protein sequence ID" value="CAK9318185.1"/>
    <property type="molecule type" value="Genomic_DNA"/>
</dbReference>
<dbReference type="Proteomes" id="UP001642487">
    <property type="component" value="Chromosome 3"/>
</dbReference>